<proteinExistence type="inferred from homology"/>
<feature type="binding site" evidence="10">
    <location>
        <begin position="158"/>
        <end position="161"/>
    </location>
    <ligand>
        <name>substrate</name>
    </ligand>
</feature>
<dbReference type="GO" id="GO:0046872">
    <property type="term" value="F:metal ion binding"/>
    <property type="evidence" value="ECO:0007669"/>
    <property type="project" value="UniProtKB-KW"/>
</dbReference>
<comment type="catalytic activity">
    <reaction evidence="9 10">
        <text>XTP + H2O = XMP + diphosphate + H(+)</text>
        <dbReference type="Rhea" id="RHEA:28610"/>
        <dbReference type="ChEBI" id="CHEBI:15377"/>
        <dbReference type="ChEBI" id="CHEBI:15378"/>
        <dbReference type="ChEBI" id="CHEBI:33019"/>
        <dbReference type="ChEBI" id="CHEBI:57464"/>
        <dbReference type="ChEBI" id="CHEBI:61314"/>
        <dbReference type="EC" id="3.6.1.66"/>
    </reaction>
</comment>
<gene>
    <name evidence="12" type="primary">rdgB</name>
    <name evidence="12" type="ORF">IHV25_00730</name>
</gene>
<dbReference type="GO" id="GO:0017111">
    <property type="term" value="F:ribonucleoside triphosphate phosphatase activity"/>
    <property type="evidence" value="ECO:0007669"/>
    <property type="project" value="InterPro"/>
</dbReference>
<feature type="binding site" evidence="10">
    <location>
        <begin position="16"/>
        <end position="21"/>
    </location>
    <ligand>
        <name>substrate</name>
    </ligand>
</feature>
<comment type="cofactor">
    <cofactor evidence="10">
        <name>Mg(2+)</name>
        <dbReference type="ChEBI" id="CHEBI:18420"/>
    </cofactor>
    <text evidence="10">Binds 1 Mg(2+) ion per subunit.</text>
</comment>
<dbReference type="GO" id="GO:0009146">
    <property type="term" value="P:purine nucleoside triphosphate catabolic process"/>
    <property type="evidence" value="ECO:0007669"/>
    <property type="project" value="UniProtKB-UniRule"/>
</dbReference>
<accession>A0A8J7CNQ9</accession>
<evidence type="ECO:0000256" key="6">
    <source>
        <dbReference type="ARBA" id="ARBA00022842"/>
    </source>
</evidence>
<feature type="binding site" evidence="10">
    <location>
        <position position="78"/>
    </location>
    <ligand>
        <name>substrate</name>
    </ligand>
</feature>
<dbReference type="GO" id="GO:0036222">
    <property type="term" value="F:XTP diphosphatase activity"/>
    <property type="evidence" value="ECO:0007669"/>
    <property type="project" value="UniProtKB-UniRule"/>
</dbReference>
<dbReference type="FunFam" id="3.90.950.10:FF:000001">
    <property type="entry name" value="dITP/XTP pyrophosphatase"/>
    <property type="match status" value="1"/>
</dbReference>
<organism evidence="12 13">
    <name type="scientific">Phaeovibrio sulfidiphilus</name>
    <dbReference type="NCBI Taxonomy" id="1220600"/>
    <lineage>
        <taxon>Bacteria</taxon>
        <taxon>Pseudomonadati</taxon>
        <taxon>Pseudomonadota</taxon>
        <taxon>Alphaproteobacteria</taxon>
        <taxon>Rhodospirillales</taxon>
        <taxon>Rhodospirillaceae</taxon>
        <taxon>Phaeovibrio</taxon>
    </lineage>
</organism>
<evidence type="ECO:0000256" key="5">
    <source>
        <dbReference type="ARBA" id="ARBA00022801"/>
    </source>
</evidence>
<evidence type="ECO:0000256" key="11">
    <source>
        <dbReference type="RuleBase" id="RU003781"/>
    </source>
</evidence>
<comment type="function">
    <text evidence="10">Pyrophosphatase that catalyzes the hydrolysis of nucleoside triphosphates to their monophosphate derivatives, with a high preference for the non-canonical purine nucleotides XTP (xanthosine triphosphate), dITP (deoxyinosine triphosphate) and ITP. Seems to function as a house-cleaning enzyme that removes non-canonical purine nucleotides from the nucleotide pool, thus preventing their incorporation into DNA/RNA and avoiding chromosomal lesions.</text>
</comment>
<dbReference type="NCBIfam" id="TIGR00042">
    <property type="entry name" value="RdgB/HAM1 family non-canonical purine NTP pyrophosphatase"/>
    <property type="match status" value="1"/>
</dbReference>
<comment type="subunit">
    <text evidence="2 10">Homodimer.</text>
</comment>
<feature type="binding site" evidence="10">
    <location>
        <position position="77"/>
    </location>
    <ligand>
        <name>Mg(2+)</name>
        <dbReference type="ChEBI" id="CHEBI:18420"/>
    </ligand>
</feature>
<evidence type="ECO:0000256" key="1">
    <source>
        <dbReference type="ARBA" id="ARBA00008023"/>
    </source>
</evidence>
<keyword evidence="4 10" id="KW-0547">Nucleotide-binding</keyword>
<comment type="catalytic activity">
    <reaction evidence="8 10">
        <text>dITP + H2O = dIMP + diphosphate + H(+)</text>
        <dbReference type="Rhea" id="RHEA:28342"/>
        <dbReference type="ChEBI" id="CHEBI:15377"/>
        <dbReference type="ChEBI" id="CHEBI:15378"/>
        <dbReference type="ChEBI" id="CHEBI:33019"/>
        <dbReference type="ChEBI" id="CHEBI:61194"/>
        <dbReference type="ChEBI" id="CHEBI:61382"/>
        <dbReference type="EC" id="3.6.1.66"/>
    </reaction>
</comment>
<feature type="binding site" evidence="10">
    <location>
        <begin position="186"/>
        <end position="187"/>
    </location>
    <ligand>
        <name>substrate</name>
    </ligand>
</feature>
<dbReference type="Pfam" id="PF01725">
    <property type="entry name" value="Ham1p_like"/>
    <property type="match status" value="1"/>
</dbReference>
<dbReference type="InterPro" id="IPR029001">
    <property type="entry name" value="ITPase-like_fam"/>
</dbReference>
<dbReference type="RefSeq" id="WP_192533056.1">
    <property type="nucleotide sequence ID" value="NZ_JACZHT010000001.1"/>
</dbReference>
<dbReference type="SUPFAM" id="SSF52972">
    <property type="entry name" value="ITPase-like"/>
    <property type="match status" value="1"/>
</dbReference>
<dbReference type="GO" id="GO:0005829">
    <property type="term" value="C:cytosol"/>
    <property type="evidence" value="ECO:0007669"/>
    <property type="project" value="TreeGrafter"/>
</dbReference>
<evidence type="ECO:0000313" key="13">
    <source>
        <dbReference type="Proteomes" id="UP000631034"/>
    </source>
</evidence>
<evidence type="ECO:0000256" key="3">
    <source>
        <dbReference type="ARBA" id="ARBA00022723"/>
    </source>
</evidence>
<keyword evidence="7 10" id="KW-0546">Nucleotide metabolism</keyword>
<dbReference type="EMBL" id="JACZHT010000001">
    <property type="protein sequence ID" value="MBE1236182.1"/>
    <property type="molecule type" value="Genomic_DNA"/>
</dbReference>
<dbReference type="HAMAP" id="MF_01405">
    <property type="entry name" value="Non_canon_purine_NTPase"/>
    <property type="match status" value="1"/>
</dbReference>
<dbReference type="Proteomes" id="UP000631034">
    <property type="component" value="Unassembled WGS sequence"/>
</dbReference>
<dbReference type="InterPro" id="IPR020922">
    <property type="entry name" value="dITP/XTP_pyrophosphatase"/>
</dbReference>
<feature type="binding site" evidence="10">
    <location>
        <position position="48"/>
    </location>
    <ligand>
        <name>Mg(2+)</name>
        <dbReference type="ChEBI" id="CHEBI:18420"/>
    </ligand>
</feature>
<comment type="catalytic activity">
    <reaction evidence="10">
        <text>ITP + H2O = IMP + diphosphate + H(+)</text>
        <dbReference type="Rhea" id="RHEA:29399"/>
        <dbReference type="ChEBI" id="CHEBI:15377"/>
        <dbReference type="ChEBI" id="CHEBI:15378"/>
        <dbReference type="ChEBI" id="CHEBI:33019"/>
        <dbReference type="ChEBI" id="CHEBI:58053"/>
        <dbReference type="ChEBI" id="CHEBI:61402"/>
        <dbReference type="EC" id="3.6.1.66"/>
    </reaction>
</comment>
<evidence type="ECO:0000256" key="10">
    <source>
        <dbReference type="HAMAP-Rule" id="MF_01405"/>
    </source>
</evidence>
<dbReference type="AlphaFoldDB" id="A0A8J7CNQ9"/>
<feature type="active site" description="Proton acceptor" evidence="10">
    <location>
        <position position="77"/>
    </location>
</feature>
<keyword evidence="13" id="KW-1185">Reference proteome</keyword>
<protein>
    <recommendedName>
        <fullName evidence="10">dITP/XTP pyrophosphatase</fullName>
        <ecNumber evidence="10">3.6.1.66</ecNumber>
    </recommendedName>
    <alternativeName>
        <fullName evidence="10">Non-canonical purine NTP pyrophosphatase</fullName>
    </alternativeName>
    <alternativeName>
        <fullName evidence="10">Non-standard purine NTP pyrophosphatase</fullName>
    </alternativeName>
    <alternativeName>
        <fullName evidence="10">Nucleoside-triphosphate diphosphatase</fullName>
    </alternativeName>
    <alternativeName>
        <fullName evidence="10">Nucleoside-triphosphate pyrophosphatase</fullName>
        <shortName evidence="10">NTPase</shortName>
    </alternativeName>
</protein>
<dbReference type="GO" id="GO:0036220">
    <property type="term" value="F:ITP diphosphatase activity"/>
    <property type="evidence" value="ECO:0007669"/>
    <property type="project" value="UniProtKB-UniRule"/>
</dbReference>
<evidence type="ECO:0000256" key="8">
    <source>
        <dbReference type="ARBA" id="ARBA00051875"/>
    </source>
</evidence>
<keyword evidence="3 10" id="KW-0479">Metal-binding</keyword>
<evidence type="ECO:0000256" key="7">
    <source>
        <dbReference type="ARBA" id="ARBA00023080"/>
    </source>
</evidence>
<reference evidence="12" key="1">
    <citation type="submission" date="2020-10" db="EMBL/GenBank/DDBJ databases">
        <title>Genome sequence of the unusual species of purple photosynthetic bacteria, Phaeovibrio sulfidiphilus DSM 23193, type strain.</title>
        <authorList>
            <person name="Kyndt J.A."/>
            <person name="Meyer T.E."/>
        </authorList>
    </citation>
    <scope>NUCLEOTIDE SEQUENCE</scope>
    <source>
        <strain evidence="12">DSM 23193</strain>
    </source>
</reference>
<evidence type="ECO:0000256" key="2">
    <source>
        <dbReference type="ARBA" id="ARBA00011738"/>
    </source>
</evidence>
<keyword evidence="5 10" id="KW-0378">Hydrolase</keyword>
<evidence type="ECO:0000256" key="9">
    <source>
        <dbReference type="ARBA" id="ARBA00052017"/>
    </source>
</evidence>
<comment type="similarity">
    <text evidence="1 10 11">Belongs to the HAM1 NTPase family.</text>
</comment>
<name>A0A8J7CNQ9_9PROT</name>
<feature type="binding site" evidence="10">
    <location>
        <position position="181"/>
    </location>
    <ligand>
        <name>substrate</name>
    </ligand>
</feature>
<dbReference type="CDD" id="cd00515">
    <property type="entry name" value="HAM1"/>
    <property type="match status" value="1"/>
</dbReference>
<dbReference type="GO" id="GO:0035870">
    <property type="term" value="F:dITP diphosphatase activity"/>
    <property type="evidence" value="ECO:0007669"/>
    <property type="project" value="UniProtKB-UniRule"/>
</dbReference>
<dbReference type="InterPro" id="IPR002637">
    <property type="entry name" value="RdgB/HAM1"/>
</dbReference>
<dbReference type="GO" id="GO:0000166">
    <property type="term" value="F:nucleotide binding"/>
    <property type="evidence" value="ECO:0007669"/>
    <property type="project" value="UniProtKB-KW"/>
</dbReference>
<evidence type="ECO:0000313" key="12">
    <source>
        <dbReference type="EMBL" id="MBE1236182.1"/>
    </source>
</evidence>
<dbReference type="PANTHER" id="PTHR11067">
    <property type="entry name" value="INOSINE TRIPHOSPHATE PYROPHOSPHATASE/HAM1 PROTEIN"/>
    <property type="match status" value="1"/>
</dbReference>
<keyword evidence="6 10" id="KW-0460">Magnesium</keyword>
<evidence type="ECO:0000256" key="4">
    <source>
        <dbReference type="ARBA" id="ARBA00022741"/>
    </source>
</evidence>
<dbReference type="PANTHER" id="PTHR11067:SF9">
    <property type="entry name" value="INOSINE TRIPHOSPHATE PYROPHOSPHATASE"/>
    <property type="match status" value="1"/>
</dbReference>
<comment type="caution">
    <text evidence="12">The sequence shown here is derived from an EMBL/GenBank/DDBJ whole genome shotgun (WGS) entry which is preliminary data.</text>
</comment>
<sequence>MRRLDVGPGARLVVATHNPGKLVEIGALLKPFGMDAVSAGELDIPEPEETGSTFVENAVIKALASAVASGLPALADDSGLAVEALGGDPGIYSARWAGPDKDFDMAMETVNRLLGDNPDRRAAFVCALAVAWPDGHVETFEGTVDGTVCWPPRGGNGFGYDPFFVPEGFDETFGEMEPARKHEMSHRARAFALFVEACLKGA</sequence>
<dbReference type="Gene3D" id="3.90.950.10">
    <property type="match status" value="1"/>
</dbReference>
<dbReference type="GO" id="GO:0009117">
    <property type="term" value="P:nucleotide metabolic process"/>
    <property type="evidence" value="ECO:0007669"/>
    <property type="project" value="UniProtKB-KW"/>
</dbReference>
<dbReference type="EC" id="3.6.1.66" evidence="10"/>